<keyword evidence="11" id="KW-0325">Glycoprotein</keyword>
<dbReference type="InterPro" id="IPR007110">
    <property type="entry name" value="Ig-like_dom"/>
</dbReference>
<dbReference type="SMART" id="SM00369">
    <property type="entry name" value="LRR_TYP"/>
    <property type="match status" value="8"/>
</dbReference>
<dbReference type="GO" id="GO:0005509">
    <property type="term" value="F:calcium ion binding"/>
    <property type="evidence" value="ECO:0007669"/>
    <property type="project" value="InterPro"/>
</dbReference>
<dbReference type="NCBIfam" id="TIGR04183">
    <property type="entry name" value="Por_Secre_tail"/>
    <property type="match status" value="1"/>
</dbReference>
<keyword evidence="6" id="KW-0378">Hydrolase</keyword>
<organism evidence="15 16">
    <name type="scientific">Maribacter dokdonensis</name>
    <dbReference type="NCBI Taxonomy" id="320912"/>
    <lineage>
        <taxon>Bacteria</taxon>
        <taxon>Pseudomonadati</taxon>
        <taxon>Bacteroidota</taxon>
        <taxon>Flavobacteriia</taxon>
        <taxon>Flavobacteriales</taxon>
        <taxon>Flavobacteriaceae</taxon>
        <taxon>Maribacter</taxon>
    </lineage>
</organism>
<dbReference type="AlphaFoldDB" id="A0A1H4MRI5"/>
<evidence type="ECO:0000256" key="12">
    <source>
        <dbReference type="SAM" id="MobiDB-lite"/>
    </source>
</evidence>
<evidence type="ECO:0000256" key="7">
    <source>
        <dbReference type="ARBA" id="ARBA00022989"/>
    </source>
</evidence>
<feature type="compositionally biased region" description="Polar residues" evidence="12">
    <location>
        <begin position="766"/>
        <end position="790"/>
    </location>
</feature>
<dbReference type="Gene3D" id="3.80.10.10">
    <property type="entry name" value="Ribonuclease Inhibitor"/>
    <property type="match status" value="3"/>
</dbReference>
<keyword evidence="10" id="KW-0675">Receptor</keyword>
<dbReference type="FunFam" id="3.80.10.10:FF:000383">
    <property type="entry name" value="Leucine-rich repeat receptor protein kinase EMS1"/>
    <property type="match status" value="2"/>
</dbReference>
<comment type="subcellular location">
    <subcellularLocation>
        <location evidence="1">Membrane</location>
        <topology evidence="1">Single-pass membrane protein</topology>
    </subcellularLocation>
</comment>
<evidence type="ECO:0000313" key="15">
    <source>
        <dbReference type="EMBL" id="SEB85656.1"/>
    </source>
</evidence>
<evidence type="ECO:0000256" key="1">
    <source>
        <dbReference type="ARBA" id="ARBA00004167"/>
    </source>
</evidence>
<keyword evidence="2" id="KW-0433">Leucine-rich repeat</keyword>
<dbReference type="SUPFAM" id="SSF103647">
    <property type="entry name" value="TSP type-3 repeat"/>
    <property type="match status" value="1"/>
</dbReference>
<evidence type="ECO:0000256" key="5">
    <source>
        <dbReference type="ARBA" id="ARBA00022737"/>
    </source>
</evidence>
<dbReference type="InterPro" id="IPR013783">
    <property type="entry name" value="Ig-like_fold"/>
</dbReference>
<feature type="signal peptide" evidence="13">
    <location>
        <begin position="1"/>
        <end position="22"/>
    </location>
</feature>
<dbReference type="InterPro" id="IPR036179">
    <property type="entry name" value="Ig-like_dom_sf"/>
</dbReference>
<dbReference type="CDD" id="cd00096">
    <property type="entry name" value="Ig"/>
    <property type="match status" value="1"/>
</dbReference>
<evidence type="ECO:0000256" key="8">
    <source>
        <dbReference type="ARBA" id="ARBA00023136"/>
    </source>
</evidence>
<dbReference type="SMART" id="SM00365">
    <property type="entry name" value="LRR_SD22"/>
    <property type="match status" value="4"/>
</dbReference>
<dbReference type="InterPro" id="IPR055414">
    <property type="entry name" value="LRR_R13L4/SHOC2-like"/>
</dbReference>
<sequence>MIKIYPRLLLAALFLICFKGLSQTNYLQNASFESWSGSPESPENWSTTNENGINKSTDATEGNFSLELDLNNTLVNQTVLSTWNASSIVLEPNTNHTFSFDYKVSTEAGNNLSAYLDIVKDEGSYTIQYIHEFIPLESDGGWHTYTFDFDTDTEEDYAFELIFRANTDLASSIKVDNLKVLGPETAVNPDREALIALYNATDGDNWTVSWDLNADISTWAGIILNTEGRVRTLVLDSRNLTGEIPSEIGNLTELEWIDLGRNNLTGEIPEQFGNLLKLKRLNLRTNQLTGNVPSELGNLSNLEILLLNSNNLTGELPIDLGNLSSIQQMDFTLNQLSGSIPVFLGNLTSLTYLSLYGNQLTGIIPQELGNLTNLKNLVLGNNNLTGEIPPQIYNLTELLELNMFSTNITGLIPPEIGNLTKLVFLRLGNTQMSGSIPPEIGNLTQLKDLALFSSNFSGPLPQEIGNLIKLENLRLDNNSFTGSIPSSIGNLTLLKEIGLRENNLSGSLPYEIGNLTSLENFYLTNNQISGSIPASIGNLSSIKTLWFHGNNFSGSIPPEVGNLTQLELLILSTNELTGSIPSEMSNMSSLSTADFSNNSITGGIPAEIGNLAQLRAFGCENCSLSGNIPIFSSSLSKNVVITNNNLIFNDLDNSVINSINTTFSIQPQRNLNNEEEIELDLSDEANLAVTGLSHANNQFQWRKDGTNLPDETSATLSIPSATVTDIGVYDCVITNSSVPGLTLYRNTITININGVDGEADDDNDGVKNSNDFCPNTSTGNNVNANGCTESQLDDDKDGVDNTNDICPNTPSDEDVNAYGCSESQLSDNDDDHDGVPNDIDVCENTPIGAVVGSTGCSYQDILVPKPDDFTAKATSTSCPNTANGMLTVEFKVNQTHILTITGPNNFSANYTQQNGSTLMVTDLEPGTYTIVANSEIGRLVGAPNVEFSLNIETPEEFISGKTVIDYTAKKASIVVSGSKNYQVLVNDKTYSFQVENVDNHQLSFPLDQGANVISIETDKICQGVFNDSVVISNAILSPNPVADILKVDGLDLMTNVQIILSNLSGATLLQEYRLIGNGTLEMNISNLSPGIYMLTIIEGDKEINLKFVKK</sequence>
<evidence type="ECO:0000256" key="10">
    <source>
        <dbReference type="ARBA" id="ARBA00023170"/>
    </source>
</evidence>
<keyword evidence="3" id="KW-0812">Transmembrane</keyword>
<dbReference type="RefSeq" id="WP_074671926.1">
    <property type="nucleotide sequence ID" value="NZ_FNTB01000001.1"/>
</dbReference>
<gene>
    <name evidence="15" type="ORF">SAMN05192540_1727</name>
</gene>
<dbReference type="InterPro" id="IPR026444">
    <property type="entry name" value="Secre_tail"/>
</dbReference>
<dbReference type="Pfam" id="PF23598">
    <property type="entry name" value="LRR_14"/>
    <property type="match status" value="1"/>
</dbReference>
<feature type="domain" description="Ig-like" evidence="14">
    <location>
        <begin position="689"/>
        <end position="749"/>
    </location>
</feature>
<feature type="region of interest" description="Disordered" evidence="12">
    <location>
        <begin position="36"/>
        <end position="58"/>
    </location>
</feature>
<dbReference type="InterPro" id="IPR003591">
    <property type="entry name" value="Leu-rich_rpt_typical-subtyp"/>
</dbReference>
<dbReference type="GO" id="GO:0016020">
    <property type="term" value="C:membrane"/>
    <property type="evidence" value="ECO:0007669"/>
    <property type="project" value="UniProtKB-SubCell"/>
</dbReference>
<evidence type="ECO:0000256" key="13">
    <source>
        <dbReference type="SAM" id="SignalP"/>
    </source>
</evidence>
<name>A0A1H4MRI5_9FLAO</name>
<proteinExistence type="predicted"/>
<dbReference type="GO" id="GO:0016798">
    <property type="term" value="F:hydrolase activity, acting on glycosyl bonds"/>
    <property type="evidence" value="ECO:0007669"/>
    <property type="project" value="InterPro"/>
</dbReference>
<evidence type="ECO:0000256" key="11">
    <source>
        <dbReference type="ARBA" id="ARBA00023180"/>
    </source>
</evidence>
<dbReference type="EMBL" id="FNTB01000001">
    <property type="protein sequence ID" value="SEB85656.1"/>
    <property type="molecule type" value="Genomic_DNA"/>
</dbReference>
<dbReference type="Pfam" id="PF13855">
    <property type="entry name" value="LRR_8"/>
    <property type="match status" value="1"/>
</dbReference>
<accession>A0A1H4MRI5</accession>
<dbReference type="Pfam" id="PF18962">
    <property type="entry name" value="Por_Secre_tail"/>
    <property type="match status" value="1"/>
</dbReference>
<dbReference type="InterPro" id="IPR028974">
    <property type="entry name" value="TSP_type-3_rpt"/>
</dbReference>
<dbReference type="Pfam" id="PF00560">
    <property type="entry name" value="LRR_1"/>
    <property type="match status" value="4"/>
</dbReference>
<dbReference type="FunFam" id="3.80.10.10:FF:000095">
    <property type="entry name" value="LRR receptor-like serine/threonine-protein kinase GSO1"/>
    <property type="match status" value="1"/>
</dbReference>
<reference evidence="15 16" key="1">
    <citation type="submission" date="2016-10" db="EMBL/GenBank/DDBJ databases">
        <authorList>
            <person name="de Groot N.N."/>
        </authorList>
    </citation>
    <scope>NUCLEOTIDE SEQUENCE [LARGE SCALE GENOMIC DNA]</scope>
    <source>
        <strain evidence="15 16">MAR_2009_71</strain>
    </source>
</reference>
<dbReference type="SUPFAM" id="SSF48726">
    <property type="entry name" value="Immunoglobulin"/>
    <property type="match status" value="1"/>
</dbReference>
<keyword evidence="5" id="KW-0677">Repeat</keyword>
<evidence type="ECO:0000313" key="16">
    <source>
        <dbReference type="Proteomes" id="UP000183038"/>
    </source>
</evidence>
<dbReference type="Gene3D" id="2.60.120.260">
    <property type="entry name" value="Galactose-binding domain-like"/>
    <property type="match status" value="1"/>
</dbReference>
<evidence type="ECO:0000256" key="9">
    <source>
        <dbReference type="ARBA" id="ARBA00023157"/>
    </source>
</evidence>
<dbReference type="PANTHER" id="PTHR27000:SF642">
    <property type="entry name" value="INACTIVE LEUCINE-RICH REPEAT RECEPTOR KINASE XIAO-RELATED"/>
    <property type="match status" value="1"/>
</dbReference>
<feature type="region of interest" description="Disordered" evidence="12">
    <location>
        <begin position="757"/>
        <end position="834"/>
    </location>
</feature>
<dbReference type="Pfam" id="PF02018">
    <property type="entry name" value="CBM_4_9"/>
    <property type="match status" value="1"/>
</dbReference>
<dbReference type="SUPFAM" id="SSF49785">
    <property type="entry name" value="Galactose-binding domain-like"/>
    <property type="match status" value="1"/>
</dbReference>
<evidence type="ECO:0000256" key="3">
    <source>
        <dbReference type="ARBA" id="ARBA00022692"/>
    </source>
</evidence>
<dbReference type="SUPFAM" id="SSF52058">
    <property type="entry name" value="L domain-like"/>
    <property type="match status" value="2"/>
</dbReference>
<keyword evidence="9" id="KW-1015">Disulfide bond</keyword>
<keyword evidence="4 13" id="KW-0732">Signal</keyword>
<dbReference type="Gene3D" id="2.60.40.10">
    <property type="entry name" value="Immunoglobulins"/>
    <property type="match status" value="1"/>
</dbReference>
<dbReference type="Gene3D" id="4.10.1080.10">
    <property type="entry name" value="TSP type-3 repeat"/>
    <property type="match status" value="1"/>
</dbReference>
<dbReference type="InterPro" id="IPR003305">
    <property type="entry name" value="CenC_carb-bd"/>
</dbReference>
<feature type="chain" id="PRO_5010381053" evidence="13">
    <location>
        <begin position="23"/>
        <end position="1110"/>
    </location>
</feature>
<dbReference type="Proteomes" id="UP000183038">
    <property type="component" value="Unassembled WGS sequence"/>
</dbReference>
<dbReference type="PROSITE" id="PS50835">
    <property type="entry name" value="IG_LIKE"/>
    <property type="match status" value="1"/>
</dbReference>
<dbReference type="InterPro" id="IPR001611">
    <property type="entry name" value="Leu-rich_rpt"/>
</dbReference>
<dbReference type="PANTHER" id="PTHR27000">
    <property type="entry name" value="LEUCINE-RICH REPEAT RECEPTOR-LIKE PROTEIN KINASE FAMILY PROTEIN-RELATED"/>
    <property type="match status" value="1"/>
</dbReference>
<protein>
    <submittedName>
        <fullName evidence="15">Por secretion system C-terminal sorting domain-containing protein</fullName>
    </submittedName>
</protein>
<evidence type="ECO:0000259" key="14">
    <source>
        <dbReference type="PROSITE" id="PS50835"/>
    </source>
</evidence>
<keyword evidence="7" id="KW-1133">Transmembrane helix</keyword>
<keyword evidence="8" id="KW-0472">Membrane</keyword>
<dbReference type="InterPro" id="IPR032675">
    <property type="entry name" value="LRR_dom_sf"/>
</dbReference>
<evidence type="ECO:0000256" key="4">
    <source>
        <dbReference type="ARBA" id="ARBA00022729"/>
    </source>
</evidence>
<dbReference type="InterPro" id="IPR008979">
    <property type="entry name" value="Galactose-bd-like_sf"/>
</dbReference>
<dbReference type="OrthoDB" id="627712at2"/>
<evidence type="ECO:0000256" key="6">
    <source>
        <dbReference type="ARBA" id="ARBA00022801"/>
    </source>
</evidence>
<evidence type="ECO:0000256" key="2">
    <source>
        <dbReference type="ARBA" id="ARBA00022614"/>
    </source>
</evidence>